<keyword evidence="3" id="KW-1185">Reference proteome</keyword>
<proteinExistence type="predicted"/>
<dbReference type="Proteomes" id="UP000593565">
    <property type="component" value="Unassembled WGS sequence"/>
</dbReference>
<feature type="region of interest" description="Disordered" evidence="1">
    <location>
        <begin position="84"/>
        <end position="108"/>
    </location>
</feature>
<reference evidence="2 3" key="1">
    <citation type="submission" date="2020-02" db="EMBL/GenBank/DDBJ databases">
        <title>A chromosome-scale genome assembly of the black bullhead catfish (Ameiurus melas).</title>
        <authorList>
            <person name="Wen M."/>
            <person name="Zham M."/>
            <person name="Cabau C."/>
            <person name="Klopp C."/>
            <person name="Donnadieu C."/>
            <person name="Roques C."/>
            <person name="Bouchez O."/>
            <person name="Lampietro C."/>
            <person name="Jouanno E."/>
            <person name="Herpin A."/>
            <person name="Louis A."/>
            <person name="Berthelot C."/>
            <person name="Parey E."/>
            <person name="Roest-Crollius H."/>
            <person name="Braasch I."/>
            <person name="Postlethwait J."/>
            <person name="Robinson-Rechavi M."/>
            <person name="Echchiki A."/>
            <person name="Begum T."/>
            <person name="Montfort J."/>
            <person name="Schartl M."/>
            <person name="Bobe J."/>
            <person name="Guiguen Y."/>
        </authorList>
    </citation>
    <scope>NUCLEOTIDE SEQUENCE [LARGE SCALE GENOMIC DNA]</scope>
    <source>
        <strain evidence="2">M_S1</strain>
        <tissue evidence="2">Blood</tissue>
    </source>
</reference>
<comment type="caution">
    <text evidence="2">The sequence shown here is derived from an EMBL/GenBank/DDBJ whole genome shotgun (WGS) entry which is preliminary data.</text>
</comment>
<accession>A0A7J6AGN5</accession>
<protein>
    <submittedName>
        <fullName evidence="2">Uncharacterized protein</fullName>
    </submittedName>
</protein>
<feature type="compositionally biased region" description="Low complexity" evidence="1">
    <location>
        <begin position="33"/>
        <end position="44"/>
    </location>
</feature>
<dbReference type="EMBL" id="JAAGNN010000012">
    <property type="protein sequence ID" value="KAF4082094.1"/>
    <property type="molecule type" value="Genomic_DNA"/>
</dbReference>
<evidence type="ECO:0000313" key="3">
    <source>
        <dbReference type="Proteomes" id="UP000593565"/>
    </source>
</evidence>
<name>A0A7J6AGN5_AMEME</name>
<organism evidence="2 3">
    <name type="scientific">Ameiurus melas</name>
    <name type="common">Black bullhead</name>
    <name type="synonym">Silurus melas</name>
    <dbReference type="NCBI Taxonomy" id="219545"/>
    <lineage>
        <taxon>Eukaryota</taxon>
        <taxon>Metazoa</taxon>
        <taxon>Chordata</taxon>
        <taxon>Craniata</taxon>
        <taxon>Vertebrata</taxon>
        <taxon>Euteleostomi</taxon>
        <taxon>Actinopterygii</taxon>
        <taxon>Neopterygii</taxon>
        <taxon>Teleostei</taxon>
        <taxon>Ostariophysi</taxon>
        <taxon>Siluriformes</taxon>
        <taxon>Ictaluridae</taxon>
        <taxon>Ameiurus</taxon>
    </lineage>
</organism>
<dbReference type="AlphaFoldDB" id="A0A7J6AGN5"/>
<feature type="region of interest" description="Disordered" evidence="1">
    <location>
        <begin position="1"/>
        <end position="51"/>
    </location>
</feature>
<sequence>MLTEACRGKDTRHSLIGSQGHLEPIPGSIGANPPQGTQTHTHSPTHPPKDMHGRLIAMSVMYEHYRHANQPTMHIFGLSEETRVPRGNYTHGHGGNRTPNPGGMRQTC</sequence>
<gene>
    <name evidence="2" type="ORF">AMELA_G00147720</name>
</gene>
<evidence type="ECO:0000313" key="2">
    <source>
        <dbReference type="EMBL" id="KAF4082094.1"/>
    </source>
</evidence>
<evidence type="ECO:0000256" key="1">
    <source>
        <dbReference type="SAM" id="MobiDB-lite"/>
    </source>
</evidence>
<feature type="compositionally biased region" description="Basic and acidic residues" evidence="1">
    <location>
        <begin position="1"/>
        <end position="13"/>
    </location>
</feature>